<feature type="region of interest" description="Disordered" evidence="1">
    <location>
        <begin position="1"/>
        <end position="138"/>
    </location>
</feature>
<dbReference type="PANTHER" id="PTHR34055:SF1">
    <property type="entry name" value="EXPRESSED PROTEIN"/>
    <property type="match status" value="1"/>
</dbReference>
<keyword evidence="3" id="KW-1185">Reference proteome</keyword>
<name>A0A9Q1QP15_9CARY</name>
<organism evidence="2 3">
    <name type="scientific">Carnegiea gigantea</name>
    <dbReference type="NCBI Taxonomy" id="171969"/>
    <lineage>
        <taxon>Eukaryota</taxon>
        <taxon>Viridiplantae</taxon>
        <taxon>Streptophyta</taxon>
        <taxon>Embryophyta</taxon>
        <taxon>Tracheophyta</taxon>
        <taxon>Spermatophyta</taxon>
        <taxon>Magnoliopsida</taxon>
        <taxon>eudicotyledons</taxon>
        <taxon>Gunneridae</taxon>
        <taxon>Pentapetalae</taxon>
        <taxon>Caryophyllales</taxon>
        <taxon>Cactineae</taxon>
        <taxon>Cactaceae</taxon>
        <taxon>Cactoideae</taxon>
        <taxon>Echinocereeae</taxon>
        <taxon>Carnegiea</taxon>
    </lineage>
</organism>
<feature type="compositionally biased region" description="Basic residues" evidence="1">
    <location>
        <begin position="36"/>
        <end position="45"/>
    </location>
</feature>
<dbReference type="EMBL" id="JAKOGI010000029">
    <property type="protein sequence ID" value="KAJ8448516.1"/>
    <property type="molecule type" value="Genomic_DNA"/>
</dbReference>
<dbReference type="PANTHER" id="PTHR34055">
    <property type="entry name" value="OS09G0491596 PROTEIN"/>
    <property type="match status" value="1"/>
</dbReference>
<protein>
    <submittedName>
        <fullName evidence="2">Uncharacterized protein</fullName>
    </submittedName>
</protein>
<dbReference type="OrthoDB" id="693270at2759"/>
<accession>A0A9Q1QP15</accession>
<evidence type="ECO:0000256" key="1">
    <source>
        <dbReference type="SAM" id="MobiDB-lite"/>
    </source>
</evidence>
<sequence length="202" mass="22276">MICVSVISRGRGKGKKQTAGAGQDDLGSGEEEKIPAYKRRGRPHKPLKDEMEDDEQIDLMENDDGNAKSPVTSKASNNQIAAANGTKRRRRCSQVKETSDSVKEENGSEDNAKTEDSAKSVGFRQNGSRRKSKPHRAAENANEIEVLSIIVVAFFLLCQRLKLRKLGSADEMKLGSADAMMYKKSVMVFLDLHLVLGVVLFH</sequence>
<proteinExistence type="predicted"/>
<feature type="compositionally biased region" description="Acidic residues" evidence="1">
    <location>
        <begin position="50"/>
        <end position="64"/>
    </location>
</feature>
<gene>
    <name evidence="2" type="ORF">Cgig2_012160</name>
</gene>
<feature type="compositionally biased region" description="Polar residues" evidence="1">
    <location>
        <begin position="69"/>
        <end position="81"/>
    </location>
</feature>
<feature type="compositionally biased region" description="Basic and acidic residues" evidence="1">
    <location>
        <begin position="97"/>
        <end position="118"/>
    </location>
</feature>
<dbReference type="AlphaFoldDB" id="A0A9Q1QP15"/>
<evidence type="ECO:0000313" key="2">
    <source>
        <dbReference type="EMBL" id="KAJ8448516.1"/>
    </source>
</evidence>
<evidence type="ECO:0000313" key="3">
    <source>
        <dbReference type="Proteomes" id="UP001153076"/>
    </source>
</evidence>
<reference evidence="2" key="1">
    <citation type="submission" date="2022-04" db="EMBL/GenBank/DDBJ databases">
        <title>Carnegiea gigantea Genome sequencing and assembly v2.</title>
        <authorList>
            <person name="Copetti D."/>
            <person name="Sanderson M.J."/>
            <person name="Burquez A."/>
            <person name="Wojciechowski M.F."/>
        </authorList>
    </citation>
    <scope>NUCLEOTIDE SEQUENCE</scope>
    <source>
        <strain evidence="2">SGP5-SGP5p</strain>
        <tissue evidence="2">Aerial part</tissue>
    </source>
</reference>
<dbReference type="Proteomes" id="UP001153076">
    <property type="component" value="Unassembled WGS sequence"/>
</dbReference>
<comment type="caution">
    <text evidence="2">The sequence shown here is derived from an EMBL/GenBank/DDBJ whole genome shotgun (WGS) entry which is preliminary data.</text>
</comment>